<keyword evidence="1" id="KW-0175">Coiled coil</keyword>
<dbReference type="RefSeq" id="WP_101730682.1">
    <property type="nucleotide sequence ID" value="NZ_JABBPK010000001.1"/>
</dbReference>
<keyword evidence="2" id="KW-1133">Transmembrane helix</keyword>
<dbReference type="AlphaFoldDB" id="A0A7Y0PNT9"/>
<evidence type="ECO:0000256" key="2">
    <source>
        <dbReference type="SAM" id="Phobius"/>
    </source>
</evidence>
<evidence type="ECO:0000256" key="1">
    <source>
        <dbReference type="SAM" id="Coils"/>
    </source>
</evidence>
<keyword evidence="2" id="KW-0812">Transmembrane</keyword>
<dbReference type="EMBL" id="JABBPK010000001">
    <property type="protein sequence ID" value="NMO78721.1"/>
    <property type="molecule type" value="Genomic_DNA"/>
</dbReference>
<proteinExistence type="predicted"/>
<reference evidence="3 4" key="1">
    <citation type="submission" date="2020-04" db="EMBL/GenBank/DDBJ databases">
        <title>Bacillus sp. UniB3 isolated from commercial digestive syrup.</title>
        <authorList>
            <person name="Thorat V."/>
            <person name="Kirdat K."/>
            <person name="Tiwarekar B."/>
            <person name="Yadav A."/>
        </authorList>
    </citation>
    <scope>NUCLEOTIDE SEQUENCE [LARGE SCALE GENOMIC DNA]</scope>
    <source>
        <strain evidence="3 4">UniB3</strain>
    </source>
</reference>
<evidence type="ECO:0000313" key="4">
    <source>
        <dbReference type="Proteomes" id="UP000588491"/>
    </source>
</evidence>
<sequence>MDLNIDFLTNLHKELLQDMYFDYDRIGTPYIDIVTIMGGLFYFEQQTKKARKNNCLIIPVFHVSHWEKNRDVLEMLLDWLMEEPVYLQFQQIDVELMSPSFYLPNNYEVTLFFDDMESLVGVAKNNCSASPIASDYLRLINKENERGKQEKLAVFLRSNVSASGEIIALDSTIYKKISKKLSTVSTCLLVSIAAVKTYFNGGSTVYVYQNSKINRNVCIDWNVLHKSTHPKTFKLLNDLYTSLDLNLTIKTPVLHKPLQIGINEIPKEYKLQIKNTIDCVRIKRKGKAAVTLPCGICLPCLQRKITLSASNNEVYDTLYEYDYGQKVANLEKEEDKRILTETLQHLEATIIYLENNLSELASEEKSVATEFIFAYRQFKEKY</sequence>
<accession>A0A7Y0PNT9</accession>
<feature type="coiled-coil region" evidence="1">
    <location>
        <begin position="329"/>
        <end position="363"/>
    </location>
</feature>
<keyword evidence="4" id="KW-1185">Reference proteome</keyword>
<evidence type="ECO:0000313" key="3">
    <source>
        <dbReference type="EMBL" id="NMO78721.1"/>
    </source>
</evidence>
<dbReference type="Gene3D" id="3.40.50.620">
    <property type="entry name" value="HUPs"/>
    <property type="match status" value="1"/>
</dbReference>
<dbReference type="Proteomes" id="UP000588491">
    <property type="component" value="Unassembled WGS sequence"/>
</dbReference>
<keyword evidence="2" id="KW-0472">Membrane</keyword>
<protein>
    <submittedName>
        <fullName evidence="3">Uncharacterized protein</fullName>
    </submittedName>
</protein>
<comment type="caution">
    <text evidence="3">The sequence shown here is derived from an EMBL/GenBank/DDBJ whole genome shotgun (WGS) entry which is preliminary data.</text>
</comment>
<organism evidence="3 4">
    <name type="scientific">Niallia alba</name>
    <dbReference type="NCBI Taxonomy" id="2729105"/>
    <lineage>
        <taxon>Bacteria</taxon>
        <taxon>Bacillati</taxon>
        <taxon>Bacillota</taxon>
        <taxon>Bacilli</taxon>
        <taxon>Bacillales</taxon>
        <taxon>Bacillaceae</taxon>
        <taxon>Niallia</taxon>
    </lineage>
</organism>
<dbReference type="InterPro" id="IPR014729">
    <property type="entry name" value="Rossmann-like_a/b/a_fold"/>
</dbReference>
<feature type="transmembrane region" description="Helical" evidence="2">
    <location>
        <begin position="26"/>
        <end position="43"/>
    </location>
</feature>
<name>A0A7Y0PNT9_9BACI</name>
<gene>
    <name evidence="3" type="ORF">HHU08_17210</name>
</gene>